<keyword evidence="1" id="KW-0175">Coiled coil</keyword>
<protein>
    <recommendedName>
        <fullName evidence="4">Transposase</fullName>
    </recommendedName>
</protein>
<evidence type="ECO:0008006" key="4">
    <source>
        <dbReference type="Google" id="ProtNLM"/>
    </source>
</evidence>
<dbReference type="SUPFAM" id="SSF46689">
    <property type="entry name" value="Homeodomain-like"/>
    <property type="match status" value="1"/>
</dbReference>
<dbReference type="AlphaFoldDB" id="A0A3N0BQV2"/>
<dbReference type="RefSeq" id="WP_123206941.1">
    <property type="nucleotide sequence ID" value="NZ_RBEE01000042.1"/>
</dbReference>
<proteinExistence type="predicted"/>
<dbReference type="EMBL" id="RBEE01000042">
    <property type="protein sequence ID" value="RNL51336.1"/>
    <property type="molecule type" value="Genomic_DNA"/>
</dbReference>
<keyword evidence="3" id="KW-1185">Reference proteome</keyword>
<reference evidence="2 3" key="1">
    <citation type="submission" date="2018-10" db="EMBL/GenBank/DDBJ databases">
        <title>Genome sequencing of Pedobacter jejuensis TNB23.</title>
        <authorList>
            <person name="Cho Y.-J."/>
            <person name="Cho A."/>
            <person name="Kim O.-S."/>
        </authorList>
    </citation>
    <scope>NUCLEOTIDE SEQUENCE [LARGE SCALE GENOMIC DNA]</scope>
    <source>
        <strain evidence="2 3">TNB23</strain>
    </source>
</reference>
<name>A0A3N0BQV2_9SPHI</name>
<evidence type="ECO:0000313" key="3">
    <source>
        <dbReference type="Proteomes" id="UP000274046"/>
    </source>
</evidence>
<sequence>MERYSKTHKSKWQSQYSEEFKLKVCNEYINGNDGIRFLEKKHGLGNSRLTTWLKLYGLGIRKTIYLPLDIMTAKKKPVGNSNEALSLKLLRKQLEDALLEKELYRRMVEVAERELHIDIKKKSGTK</sequence>
<accession>A0A3N0BQV2</accession>
<feature type="coiled-coil region" evidence="1">
    <location>
        <begin position="87"/>
        <end position="114"/>
    </location>
</feature>
<dbReference type="Proteomes" id="UP000274046">
    <property type="component" value="Unassembled WGS sequence"/>
</dbReference>
<gene>
    <name evidence="2" type="ORF">D7004_16630</name>
</gene>
<evidence type="ECO:0000256" key="1">
    <source>
        <dbReference type="SAM" id="Coils"/>
    </source>
</evidence>
<dbReference type="OrthoDB" id="1164753at2"/>
<comment type="caution">
    <text evidence="2">The sequence shown here is derived from an EMBL/GenBank/DDBJ whole genome shotgun (WGS) entry which is preliminary data.</text>
</comment>
<organism evidence="2 3">
    <name type="scientific">Pedobacter jejuensis</name>
    <dbReference type="NCBI Taxonomy" id="1268550"/>
    <lineage>
        <taxon>Bacteria</taxon>
        <taxon>Pseudomonadati</taxon>
        <taxon>Bacteroidota</taxon>
        <taxon>Sphingobacteriia</taxon>
        <taxon>Sphingobacteriales</taxon>
        <taxon>Sphingobacteriaceae</taxon>
        <taxon>Pedobacter</taxon>
    </lineage>
</organism>
<evidence type="ECO:0000313" key="2">
    <source>
        <dbReference type="EMBL" id="RNL51336.1"/>
    </source>
</evidence>
<dbReference type="InterPro" id="IPR009057">
    <property type="entry name" value="Homeodomain-like_sf"/>
</dbReference>